<evidence type="ECO:0000259" key="3">
    <source>
        <dbReference type="Pfam" id="PF13399"/>
    </source>
</evidence>
<feature type="compositionally biased region" description="Low complexity" evidence="1">
    <location>
        <begin position="77"/>
        <end position="89"/>
    </location>
</feature>
<feature type="region of interest" description="Disordered" evidence="1">
    <location>
        <begin position="181"/>
        <end position="217"/>
    </location>
</feature>
<reference evidence="4 5" key="1">
    <citation type="journal article" date="2015" name="Nature">
        <title>rRNA introns, odd ribosomes, and small enigmatic genomes across a large radiation of phyla.</title>
        <authorList>
            <person name="Brown C.T."/>
            <person name="Hug L.A."/>
            <person name="Thomas B.C."/>
            <person name="Sharon I."/>
            <person name="Castelle C.J."/>
            <person name="Singh A."/>
            <person name="Wilkins M.J."/>
            <person name="Williams K.H."/>
            <person name="Banfield J.F."/>
        </authorList>
    </citation>
    <scope>NUCLEOTIDE SEQUENCE [LARGE SCALE GENOMIC DNA]</scope>
</reference>
<protein>
    <submittedName>
        <fullName evidence="4">Transcriptional regulator</fullName>
    </submittedName>
</protein>
<evidence type="ECO:0000256" key="2">
    <source>
        <dbReference type="SAM" id="Phobius"/>
    </source>
</evidence>
<name>A0A0F9ZIM2_9BACT</name>
<sequence>MEDVQTEVQETQVTPPQSTSFSVEPREKNNGSKWILIFVGLLILGGVGIFFFTKSGDEPIATPTPSFNTTPIDETETATSTPASSPSPVKKSEVSIEIQNGTGIPGEAAYLQTQLKALGYSDITAGNASSTDNTITTVTFSKTLSQTVQDEIKKELEKIYKEVSVKTSTTQKSDVVIITGLRASQTTKPVSSGTPKPSSSASASASPKTTSTPTSTP</sequence>
<feature type="transmembrane region" description="Helical" evidence="2">
    <location>
        <begin position="34"/>
        <end position="53"/>
    </location>
</feature>
<keyword evidence="2" id="KW-0812">Transmembrane</keyword>
<dbReference type="AlphaFoldDB" id="A0A0F9ZIM2"/>
<organism evidence="4 5">
    <name type="scientific">Candidatus Woesebacteria bacterium GW2011_GWB1_33_22</name>
    <dbReference type="NCBI Taxonomy" id="1618566"/>
    <lineage>
        <taxon>Bacteria</taxon>
        <taxon>Candidatus Woeseibacteriota</taxon>
    </lineage>
</organism>
<accession>A0A0F9ZIM2</accession>
<dbReference type="Gene3D" id="3.30.70.2390">
    <property type="match status" value="1"/>
</dbReference>
<evidence type="ECO:0000313" key="5">
    <source>
        <dbReference type="Proteomes" id="UP000034778"/>
    </source>
</evidence>
<feature type="compositionally biased region" description="Low complexity" evidence="1">
    <location>
        <begin position="186"/>
        <end position="217"/>
    </location>
</feature>
<dbReference type="EMBL" id="LBOW01000012">
    <property type="protein sequence ID" value="KKP44058.1"/>
    <property type="molecule type" value="Genomic_DNA"/>
</dbReference>
<dbReference type="STRING" id="1618566.UR35_C0012G0015"/>
<feature type="region of interest" description="Disordered" evidence="1">
    <location>
        <begin position="1"/>
        <end position="26"/>
    </location>
</feature>
<dbReference type="Proteomes" id="UP000034778">
    <property type="component" value="Unassembled WGS sequence"/>
</dbReference>
<comment type="caution">
    <text evidence="4">The sequence shown here is derived from an EMBL/GenBank/DDBJ whole genome shotgun (WGS) entry which is preliminary data.</text>
</comment>
<keyword evidence="2" id="KW-0472">Membrane</keyword>
<feature type="domain" description="LytR/CpsA/Psr regulator C-terminal" evidence="3">
    <location>
        <begin position="93"/>
        <end position="180"/>
    </location>
</feature>
<gene>
    <name evidence="4" type="ORF">UR35_C0012G0015</name>
</gene>
<dbReference type="InterPro" id="IPR027381">
    <property type="entry name" value="LytR/CpsA/Psr_C"/>
</dbReference>
<evidence type="ECO:0000313" key="4">
    <source>
        <dbReference type="EMBL" id="KKP44058.1"/>
    </source>
</evidence>
<dbReference type="Pfam" id="PF13399">
    <property type="entry name" value="LytR_C"/>
    <property type="match status" value="1"/>
</dbReference>
<feature type="compositionally biased region" description="Polar residues" evidence="1">
    <location>
        <begin position="63"/>
        <end position="72"/>
    </location>
</feature>
<feature type="region of interest" description="Disordered" evidence="1">
    <location>
        <begin position="60"/>
        <end position="91"/>
    </location>
</feature>
<feature type="compositionally biased region" description="Polar residues" evidence="1">
    <location>
        <begin position="1"/>
        <end position="22"/>
    </location>
</feature>
<keyword evidence="2" id="KW-1133">Transmembrane helix</keyword>
<proteinExistence type="predicted"/>
<evidence type="ECO:0000256" key="1">
    <source>
        <dbReference type="SAM" id="MobiDB-lite"/>
    </source>
</evidence>